<gene>
    <name evidence="2" type="ORF">EV688_11173</name>
</gene>
<dbReference type="InterPro" id="IPR027417">
    <property type="entry name" value="P-loop_NTPase"/>
</dbReference>
<protein>
    <submittedName>
        <fullName evidence="2">D-glycerate 3-kinase</fullName>
    </submittedName>
</protein>
<dbReference type="Gene3D" id="3.40.50.300">
    <property type="entry name" value="P-loop containing nucleotide triphosphate hydrolases"/>
    <property type="match status" value="1"/>
</dbReference>
<accession>A0A4R2KUU5</accession>
<feature type="region of interest" description="Disordered" evidence="1">
    <location>
        <begin position="136"/>
        <end position="158"/>
    </location>
</feature>
<keyword evidence="2" id="KW-0418">Kinase</keyword>
<evidence type="ECO:0000313" key="2">
    <source>
        <dbReference type="EMBL" id="TCO74916.1"/>
    </source>
</evidence>
<dbReference type="RefSeq" id="WP_117318936.1">
    <property type="nucleotide sequence ID" value="NZ_QQSW01000016.1"/>
</dbReference>
<dbReference type="AlphaFoldDB" id="A0A4R2KUU5"/>
<dbReference type="SUPFAM" id="SSF52540">
    <property type="entry name" value="P-loop containing nucleoside triphosphate hydrolases"/>
    <property type="match status" value="1"/>
</dbReference>
<dbReference type="OrthoDB" id="455474at2"/>
<evidence type="ECO:0000256" key="1">
    <source>
        <dbReference type="SAM" id="MobiDB-lite"/>
    </source>
</evidence>
<reference evidence="2 3" key="1">
    <citation type="submission" date="2019-03" db="EMBL/GenBank/DDBJ databases">
        <title>Genomic Encyclopedia of Type Strains, Phase IV (KMG-IV): sequencing the most valuable type-strain genomes for metagenomic binning, comparative biology and taxonomic classification.</title>
        <authorList>
            <person name="Goeker M."/>
        </authorList>
    </citation>
    <scope>NUCLEOTIDE SEQUENCE [LARGE SCALE GENOMIC DNA]</scope>
    <source>
        <strain evidence="2 3">DSM 23344</strain>
    </source>
</reference>
<organism evidence="2 3">
    <name type="scientific">Chromatocurvus halotolerans</name>
    <dbReference type="NCBI Taxonomy" id="1132028"/>
    <lineage>
        <taxon>Bacteria</taxon>
        <taxon>Pseudomonadati</taxon>
        <taxon>Pseudomonadota</taxon>
        <taxon>Gammaproteobacteria</taxon>
        <taxon>Cellvibrionales</taxon>
        <taxon>Halieaceae</taxon>
        <taxon>Chromatocurvus</taxon>
    </lineage>
</organism>
<sequence length="343" mass="37335">MAEESAADASLAPWQRDFLKRQQLPVAYLDSAARWFDPLALRLRDLAAVSAHPLLVGVNGCQGSGKSTLCDYLATRLAAHDGCNTVALSLDDFYLTLEARRSLAAEVHPLLVTRGVPGTHDMPLLRRTLQALQAVGRDQTRGDDGTASQAARVNADDGKRDSVAIPRFDKGADDRFPAAQWDRISGPVDIILLEGWCLGARPVSVVEPPLNALEATEDPDGSWRRHINAVLAADFLPLYRQIDLWVMLCAPDVDCVYRWRLEQEQKLSLARSGAGEGTGNGTGIMSEPQLARFIQHYERLTRHCLESLPGRVDILYRLDGSRAVSSIAGDLHGATQAGPVVGT</sequence>
<evidence type="ECO:0000313" key="3">
    <source>
        <dbReference type="Proteomes" id="UP000294980"/>
    </source>
</evidence>
<keyword evidence="3" id="KW-1185">Reference proteome</keyword>
<dbReference type="EMBL" id="SLWX01000011">
    <property type="protein sequence ID" value="TCO74916.1"/>
    <property type="molecule type" value="Genomic_DNA"/>
</dbReference>
<name>A0A4R2KUU5_9GAMM</name>
<dbReference type="Proteomes" id="UP000294980">
    <property type="component" value="Unassembled WGS sequence"/>
</dbReference>
<dbReference type="GO" id="GO:0016301">
    <property type="term" value="F:kinase activity"/>
    <property type="evidence" value="ECO:0007669"/>
    <property type="project" value="UniProtKB-KW"/>
</dbReference>
<keyword evidence="2" id="KW-0808">Transferase</keyword>
<comment type="caution">
    <text evidence="2">The sequence shown here is derived from an EMBL/GenBank/DDBJ whole genome shotgun (WGS) entry which is preliminary data.</text>
</comment>
<proteinExistence type="predicted"/>
<dbReference type="PANTHER" id="PTHR10285">
    <property type="entry name" value="URIDINE KINASE"/>
    <property type="match status" value="1"/>
</dbReference>